<proteinExistence type="predicted"/>
<organism evidence="1 2">
    <name type="scientific">Ardenticatena maritima</name>
    <dbReference type="NCBI Taxonomy" id="872965"/>
    <lineage>
        <taxon>Bacteria</taxon>
        <taxon>Bacillati</taxon>
        <taxon>Chloroflexota</taxon>
        <taxon>Ardenticatenia</taxon>
        <taxon>Ardenticatenales</taxon>
        <taxon>Ardenticatenaceae</taxon>
        <taxon>Ardenticatena</taxon>
    </lineage>
</organism>
<reference evidence="1 2" key="1">
    <citation type="submission" date="2015-07" db="EMBL/GenBank/DDBJ databases">
        <title>Whole genome sequence of Ardenticatena maritima DSM 23922.</title>
        <authorList>
            <person name="Hemp J."/>
            <person name="Ward L.M."/>
            <person name="Pace L.A."/>
            <person name="Fischer W.W."/>
        </authorList>
    </citation>
    <scope>NUCLEOTIDE SEQUENCE [LARGE SCALE GENOMIC DNA]</scope>
    <source>
        <strain evidence="1 2">110S</strain>
    </source>
</reference>
<protein>
    <recommendedName>
        <fullName evidence="3">Sulfotransferase</fullName>
    </recommendedName>
</protein>
<evidence type="ECO:0000313" key="1">
    <source>
        <dbReference type="EMBL" id="KPL88289.1"/>
    </source>
</evidence>
<dbReference type="PANTHER" id="PTHR10704">
    <property type="entry name" value="CARBOHYDRATE SULFOTRANSFERASE"/>
    <property type="match status" value="1"/>
</dbReference>
<dbReference type="InterPro" id="IPR051135">
    <property type="entry name" value="Gal/GlcNAc/GalNAc_ST"/>
</dbReference>
<sequence>MSTYTAEPTIVYIAGYGRSGSTLLDILLNAHPYIFGAGELTEIFEAAAARTPCSCGQPLDACAIWSYVLNHLPAHTTPAEAEHLTRRTETPRWLGGSPRNDEAYGLLWRTIFQAIAHQTGARMVLDSSKNSRNTAERTAALIRTTHLPVRIIHLVRDPRAILYATFRGSNRRLEQEGHAPTRRTAMLRVLIGWMMAHATVERTRAAYPHIPVKRIRYEDLTGTPALTLQQIGGFLNIDMQPVINRLHTGAPFEGGHGIGGNRMRRAGAVHIRADRAWEQALPRYAHLLAWATWPLAHRYAYDLAHPNSAPQGAST</sequence>
<comment type="caution">
    <text evidence="1">The sequence shown here is derived from an EMBL/GenBank/DDBJ whole genome shotgun (WGS) entry which is preliminary data.</text>
</comment>
<dbReference type="Proteomes" id="UP000050502">
    <property type="component" value="Unassembled WGS sequence"/>
</dbReference>
<dbReference type="AlphaFoldDB" id="A0A0P6YFK7"/>
<gene>
    <name evidence="1" type="ORF">SE16_05490</name>
</gene>
<dbReference type="GO" id="GO:0006790">
    <property type="term" value="P:sulfur compound metabolic process"/>
    <property type="evidence" value="ECO:0007669"/>
    <property type="project" value="TreeGrafter"/>
</dbReference>
<dbReference type="GO" id="GO:0006044">
    <property type="term" value="P:N-acetylglucosamine metabolic process"/>
    <property type="evidence" value="ECO:0007669"/>
    <property type="project" value="TreeGrafter"/>
</dbReference>
<dbReference type="PANTHER" id="PTHR10704:SF71">
    <property type="entry name" value="CARBOHYDRATE SULFOTRANSFERASE 1-LIKE"/>
    <property type="match status" value="1"/>
</dbReference>
<dbReference type="RefSeq" id="WP_060687321.1">
    <property type="nucleotide sequence ID" value="NZ_LGKN01000004.1"/>
</dbReference>
<dbReference type="EMBL" id="LGKN01000004">
    <property type="protein sequence ID" value="KPL88289.1"/>
    <property type="molecule type" value="Genomic_DNA"/>
</dbReference>
<evidence type="ECO:0000313" key="2">
    <source>
        <dbReference type="Proteomes" id="UP000050502"/>
    </source>
</evidence>
<dbReference type="Gene3D" id="3.40.50.300">
    <property type="entry name" value="P-loop containing nucleotide triphosphate hydrolases"/>
    <property type="match status" value="1"/>
</dbReference>
<dbReference type="SUPFAM" id="SSF52540">
    <property type="entry name" value="P-loop containing nucleoside triphosphate hydrolases"/>
    <property type="match status" value="1"/>
</dbReference>
<name>A0A0P6YFK7_9CHLR</name>
<accession>A0A0P6YFK7</accession>
<dbReference type="InterPro" id="IPR027417">
    <property type="entry name" value="P-loop_NTPase"/>
</dbReference>
<dbReference type="GO" id="GO:0001517">
    <property type="term" value="F:N-acetylglucosamine 6-O-sulfotransferase activity"/>
    <property type="evidence" value="ECO:0007669"/>
    <property type="project" value="TreeGrafter"/>
</dbReference>
<dbReference type="Pfam" id="PF13469">
    <property type="entry name" value="Sulfotransfer_3"/>
    <property type="match status" value="1"/>
</dbReference>
<evidence type="ECO:0008006" key="3">
    <source>
        <dbReference type="Google" id="ProtNLM"/>
    </source>
</evidence>